<keyword evidence="3" id="KW-1185">Reference proteome</keyword>
<dbReference type="Pfam" id="PF13358">
    <property type="entry name" value="DDE_3"/>
    <property type="match status" value="1"/>
</dbReference>
<proteinExistence type="predicted"/>
<dbReference type="RefSeq" id="WP_319008920.1">
    <property type="nucleotide sequence ID" value="NZ_JAWJZF010000306.1"/>
</dbReference>
<gene>
    <name evidence="2" type="ORF">R2363_09590</name>
</gene>
<dbReference type="Gene3D" id="3.30.420.10">
    <property type="entry name" value="Ribonuclease H-like superfamily/Ribonuclease H"/>
    <property type="match status" value="1"/>
</dbReference>
<feature type="non-terminal residue" evidence="2">
    <location>
        <position position="1"/>
    </location>
</feature>
<comment type="caution">
    <text evidence="2">The sequence shown here is derived from an EMBL/GenBank/DDBJ whole genome shotgun (WGS) entry which is preliminary data.</text>
</comment>
<dbReference type="InterPro" id="IPR036397">
    <property type="entry name" value="RNaseH_sf"/>
</dbReference>
<dbReference type="InterPro" id="IPR012337">
    <property type="entry name" value="RNaseH-like_sf"/>
</dbReference>
<dbReference type="SUPFAM" id="SSF53098">
    <property type="entry name" value="Ribonuclease H-like"/>
    <property type="match status" value="1"/>
</dbReference>
<evidence type="ECO:0000259" key="1">
    <source>
        <dbReference type="Pfam" id="PF13358"/>
    </source>
</evidence>
<dbReference type="InterPro" id="IPR038717">
    <property type="entry name" value="Tc1-like_DDE_dom"/>
</dbReference>
<name>A0ABU4K3U4_9ACTN</name>
<protein>
    <submittedName>
        <fullName evidence="2">Transposase</fullName>
    </submittedName>
</protein>
<organism evidence="2 3">
    <name type="scientific">Streptomyces roseolus</name>
    <dbReference type="NCBI Taxonomy" id="67358"/>
    <lineage>
        <taxon>Bacteria</taxon>
        <taxon>Bacillati</taxon>
        <taxon>Actinomycetota</taxon>
        <taxon>Actinomycetes</taxon>
        <taxon>Kitasatosporales</taxon>
        <taxon>Streptomycetaceae</taxon>
        <taxon>Streptomyces</taxon>
    </lineage>
</organism>
<sequence length="111" mass="13411">RFPRKRVIYVIADNARCHRAKLVQAWLQQPGCRIRLIYIPPYCPHLNPIERLWGLMHKHLLHNQCFDRFSAFKCALLNFLRHEVPKRWGSFCDVVTDNFRVRDPAEFRILR</sequence>
<accession>A0ABU4K3U4</accession>
<reference evidence="2 3" key="1">
    <citation type="submission" date="2023-10" db="EMBL/GenBank/DDBJ databases">
        <authorList>
            <person name="Wang X.X."/>
        </authorList>
    </citation>
    <scope>NUCLEOTIDE SEQUENCE [LARGE SCALE GENOMIC DNA]</scope>
    <source>
        <strain evidence="2 3">NBRC 12816</strain>
    </source>
</reference>
<dbReference type="Proteomes" id="UP001278571">
    <property type="component" value="Unassembled WGS sequence"/>
</dbReference>
<feature type="domain" description="Tc1-like transposase DDE" evidence="1">
    <location>
        <begin position="6"/>
        <end position="72"/>
    </location>
</feature>
<evidence type="ECO:0000313" key="3">
    <source>
        <dbReference type="Proteomes" id="UP001278571"/>
    </source>
</evidence>
<dbReference type="EMBL" id="JAWJZF010000306">
    <property type="protein sequence ID" value="MDX2292424.1"/>
    <property type="molecule type" value="Genomic_DNA"/>
</dbReference>
<evidence type="ECO:0000313" key="2">
    <source>
        <dbReference type="EMBL" id="MDX2292424.1"/>
    </source>
</evidence>